<evidence type="ECO:0000313" key="1">
    <source>
        <dbReference type="EMBL" id="CDZ96674.1"/>
    </source>
</evidence>
<proteinExistence type="predicted"/>
<organism evidence="1">
    <name type="scientific">Phaffia rhodozyma</name>
    <name type="common">Yeast</name>
    <name type="synonym">Xanthophyllomyces dendrorhous</name>
    <dbReference type="NCBI Taxonomy" id="264483"/>
    <lineage>
        <taxon>Eukaryota</taxon>
        <taxon>Fungi</taxon>
        <taxon>Dikarya</taxon>
        <taxon>Basidiomycota</taxon>
        <taxon>Agaricomycotina</taxon>
        <taxon>Tremellomycetes</taxon>
        <taxon>Cystofilobasidiales</taxon>
        <taxon>Mrakiaceae</taxon>
        <taxon>Phaffia</taxon>
    </lineage>
</organism>
<name>A0A0F7SH34_PHARH</name>
<reference evidence="1" key="1">
    <citation type="submission" date="2014-08" db="EMBL/GenBank/DDBJ databases">
        <authorList>
            <person name="Sharma Rahul"/>
            <person name="Thines Marco"/>
        </authorList>
    </citation>
    <scope>NUCLEOTIDE SEQUENCE</scope>
</reference>
<accession>A0A0F7SH34</accession>
<sequence length="150" mass="16953">MEPIILNSSEEYTAWENQIEIFLMGENLHRYIQTTDEGKPAISCPDATDLAAYQAWDAARNKVLSIILFRLSLGVIQGISRDQRDNPILLMTTLSEAYGMPTEAKLAHAQRKYMQTKCLPGKAVEYLDELDSHRKTLRTLGKDISDGDHI</sequence>
<dbReference type="EMBL" id="LN483167">
    <property type="protein sequence ID" value="CDZ96674.1"/>
    <property type="molecule type" value="Genomic_DNA"/>
</dbReference>
<dbReference type="AlphaFoldDB" id="A0A0F7SH34"/>
<protein>
    <submittedName>
        <fullName evidence="1">Uncharacterized protein</fullName>
    </submittedName>
</protein>